<reference evidence="7 8" key="1">
    <citation type="submission" date="2018-03" db="EMBL/GenBank/DDBJ databases">
        <title>Genome sequencing of Phreatobacter sp.</title>
        <authorList>
            <person name="Kim S.-J."/>
            <person name="Heo J."/>
            <person name="Kwon S.-W."/>
        </authorList>
    </citation>
    <scope>NUCLEOTIDE SEQUENCE [LARGE SCALE GENOMIC DNA]</scope>
    <source>
        <strain evidence="7 8">S-12</strain>
    </source>
</reference>
<organism evidence="7 8">
    <name type="scientific">Phreatobacter cathodiphilus</name>
    <dbReference type="NCBI Taxonomy" id="1868589"/>
    <lineage>
        <taxon>Bacteria</taxon>
        <taxon>Pseudomonadati</taxon>
        <taxon>Pseudomonadota</taxon>
        <taxon>Alphaproteobacteria</taxon>
        <taxon>Hyphomicrobiales</taxon>
        <taxon>Phreatobacteraceae</taxon>
        <taxon>Phreatobacter</taxon>
    </lineage>
</organism>
<gene>
    <name evidence="7" type="ORF">C6569_12475</name>
</gene>
<name>A0A2S0NCR3_9HYPH</name>
<accession>A0A2S0NCR3</accession>
<dbReference type="InterPro" id="IPR007055">
    <property type="entry name" value="BON_dom"/>
</dbReference>
<dbReference type="SUPFAM" id="SSF103088">
    <property type="entry name" value="OmpA-like"/>
    <property type="match status" value="1"/>
</dbReference>
<dbReference type="Gene3D" id="3.30.1330.60">
    <property type="entry name" value="OmpA-like domain"/>
    <property type="match status" value="1"/>
</dbReference>
<dbReference type="Pfam" id="PF00691">
    <property type="entry name" value="OmpA"/>
    <property type="match status" value="1"/>
</dbReference>
<evidence type="ECO:0000256" key="5">
    <source>
        <dbReference type="SAM" id="MobiDB-lite"/>
    </source>
</evidence>
<dbReference type="InterPro" id="IPR006665">
    <property type="entry name" value="OmpA-like"/>
</dbReference>
<sequence>MLHQPRRWLPGLLPLALLAGGSLWWKQGAIEADLASRATQAIAATSTVDGKPWASVAVRGRDAVITGTAPALEAAAAAETISEGQFGVRRADAANDFLPAANPFGWSARRQDQTIILSGQVAPDGSRARLVEAARKAVSGAEVSDLMTLARDIPATATRAAEMGLEQLARVSAGSATLSGTAFRFTGTAGDAATKALIEQALSALPQGITGGGVNVSVPGPAAPQAPPPRAILPPEADWTATKSADGAIRLEGSIGSPEARDRILAAARASTTGPVTDGMTIIAGLPANLEAKALSALDQLKGLASGTAKIAGTVYSFTGVAADPQAFDRLAAAVRGAGDGFTMGDLIVAPPVVSPFSWSARRTPEALTLQGFAPSEAAKAAVLALARRLAGNTAVVDEMRLAGGFPDGVDFAALTQAALAQLFRLNEGSAQLTGNRLTLAGRAPDAASAMEVRQALAALGPPVVAITDLALPPAEIPPPPPAPPLSDDLAPPPAARLETLAPAVQQLPLPVVPPPPPSVEAMAPPVQELALPMVPPALPPAGVMAQAPSAATSGASGAGTAATAAASAPAAAPSSSAPPSSAPPSSAPASSAPTPTASATSVAGSGGAASTTASPGLAQGGPAAMPPPPAPAPVWLPPPDCGAIVQTALEGDRILFDYWKAEQRAEHGPVLDRLATAIKRCGEGVRIEVAGHTDSHNWTGQNQKLSEDRAAVMRDELVRRGVEAGRLIVVGHAATRPVASNETEEGRALNRRVEFHVRPRP</sequence>
<dbReference type="EMBL" id="CP027668">
    <property type="protein sequence ID" value="AVO45817.1"/>
    <property type="molecule type" value="Genomic_DNA"/>
</dbReference>
<proteinExistence type="predicted"/>
<protein>
    <recommendedName>
        <fullName evidence="6">OmpA-like domain-containing protein</fullName>
    </recommendedName>
</protein>
<keyword evidence="2 4" id="KW-0472">Membrane</keyword>
<dbReference type="OrthoDB" id="5525824at2"/>
<evidence type="ECO:0000256" key="2">
    <source>
        <dbReference type="ARBA" id="ARBA00023136"/>
    </source>
</evidence>
<keyword evidence="3" id="KW-0998">Cell outer membrane</keyword>
<keyword evidence="8" id="KW-1185">Reference proteome</keyword>
<dbReference type="AlphaFoldDB" id="A0A2S0NCR3"/>
<feature type="region of interest" description="Disordered" evidence="5">
    <location>
        <begin position="475"/>
        <end position="494"/>
    </location>
</feature>
<evidence type="ECO:0000313" key="8">
    <source>
        <dbReference type="Proteomes" id="UP000237889"/>
    </source>
</evidence>
<comment type="subcellular location">
    <subcellularLocation>
        <location evidence="1">Cell outer membrane</location>
    </subcellularLocation>
</comment>
<evidence type="ECO:0000313" key="7">
    <source>
        <dbReference type="EMBL" id="AVO45817.1"/>
    </source>
</evidence>
<evidence type="ECO:0000256" key="1">
    <source>
        <dbReference type="ARBA" id="ARBA00004442"/>
    </source>
</evidence>
<dbReference type="Gene3D" id="3.40.1520.20">
    <property type="match status" value="3"/>
</dbReference>
<dbReference type="PROSITE" id="PS51123">
    <property type="entry name" value="OMPA_2"/>
    <property type="match status" value="1"/>
</dbReference>
<dbReference type="PRINTS" id="PR01021">
    <property type="entry name" value="OMPADOMAIN"/>
</dbReference>
<evidence type="ECO:0000256" key="4">
    <source>
        <dbReference type="PROSITE-ProRule" id="PRU00473"/>
    </source>
</evidence>
<feature type="domain" description="OmpA-like" evidence="6">
    <location>
        <begin position="644"/>
        <end position="762"/>
    </location>
</feature>
<dbReference type="InterPro" id="IPR036737">
    <property type="entry name" value="OmpA-like_sf"/>
</dbReference>
<evidence type="ECO:0000259" key="6">
    <source>
        <dbReference type="PROSITE" id="PS51123"/>
    </source>
</evidence>
<feature type="compositionally biased region" description="Pro residues" evidence="5">
    <location>
        <begin position="625"/>
        <end position="638"/>
    </location>
</feature>
<dbReference type="CDD" id="cd07185">
    <property type="entry name" value="OmpA_C-like"/>
    <property type="match status" value="1"/>
</dbReference>
<dbReference type="PANTHER" id="PTHR30329:SF21">
    <property type="entry name" value="LIPOPROTEIN YIAD-RELATED"/>
    <property type="match status" value="1"/>
</dbReference>
<dbReference type="PANTHER" id="PTHR30329">
    <property type="entry name" value="STATOR ELEMENT OF FLAGELLAR MOTOR COMPLEX"/>
    <property type="match status" value="1"/>
</dbReference>
<dbReference type="RefSeq" id="WP_106749158.1">
    <property type="nucleotide sequence ID" value="NZ_CP027668.1"/>
</dbReference>
<dbReference type="InterPro" id="IPR006664">
    <property type="entry name" value="OMP_bac"/>
</dbReference>
<feature type="compositionally biased region" description="Low complexity" evidence="5">
    <location>
        <begin position="571"/>
        <end position="580"/>
    </location>
</feature>
<feature type="region of interest" description="Disordered" evidence="5">
    <location>
        <begin position="571"/>
        <end position="638"/>
    </location>
</feature>
<dbReference type="GO" id="GO:0009279">
    <property type="term" value="C:cell outer membrane"/>
    <property type="evidence" value="ECO:0007669"/>
    <property type="project" value="UniProtKB-SubCell"/>
</dbReference>
<dbReference type="KEGG" id="phr:C6569_12475"/>
<dbReference type="InterPro" id="IPR050330">
    <property type="entry name" value="Bact_OuterMem_StrucFunc"/>
</dbReference>
<feature type="compositionally biased region" description="Low complexity" evidence="5">
    <location>
        <begin position="588"/>
        <end position="624"/>
    </location>
</feature>
<evidence type="ECO:0000256" key="3">
    <source>
        <dbReference type="ARBA" id="ARBA00023237"/>
    </source>
</evidence>
<dbReference type="Pfam" id="PF04972">
    <property type="entry name" value="BON"/>
    <property type="match status" value="1"/>
</dbReference>
<dbReference type="Proteomes" id="UP000237889">
    <property type="component" value="Chromosome"/>
</dbReference>